<accession>A0A9P5YYD2</accession>
<dbReference type="PANTHER" id="PTHR34598:SF3">
    <property type="entry name" value="OXIDOREDUCTASE AN1597"/>
    <property type="match status" value="1"/>
</dbReference>
<keyword evidence="3" id="KW-1185">Reference proteome</keyword>
<evidence type="ECO:0000313" key="2">
    <source>
        <dbReference type="EMBL" id="KAF9476255.1"/>
    </source>
</evidence>
<name>A0A9P5YYD2_9AGAR</name>
<dbReference type="Proteomes" id="UP000807469">
    <property type="component" value="Unassembled WGS sequence"/>
</dbReference>
<dbReference type="EMBL" id="MU155301">
    <property type="protein sequence ID" value="KAF9476255.1"/>
    <property type="molecule type" value="Genomic_DNA"/>
</dbReference>
<dbReference type="PANTHER" id="PTHR34598">
    <property type="entry name" value="BLL6449 PROTEIN"/>
    <property type="match status" value="1"/>
</dbReference>
<evidence type="ECO:0000256" key="1">
    <source>
        <dbReference type="ARBA" id="ARBA00023604"/>
    </source>
</evidence>
<dbReference type="AlphaFoldDB" id="A0A9P5YYD2"/>
<evidence type="ECO:0008006" key="4">
    <source>
        <dbReference type="Google" id="ProtNLM"/>
    </source>
</evidence>
<dbReference type="InterPro" id="IPR044053">
    <property type="entry name" value="AsaB-like"/>
</dbReference>
<dbReference type="NCBIfam" id="NF041278">
    <property type="entry name" value="CmcJ_NvfI_EfuI"/>
    <property type="match status" value="1"/>
</dbReference>
<gene>
    <name evidence="2" type="ORF">BDN70DRAFT_185671</name>
</gene>
<evidence type="ECO:0000313" key="3">
    <source>
        <dbReference type="Proteomes" id="UP000807469"/>
    </source>
</evidence>
<reference evidence="2" key="1">
    <citation type="submission" date="2020-11" db="EMBL/GenBank/DDBJ databases">
        <authorList>
            <consortium name="DOE Joint Genome Institute"/>
            <person name="Ahrendt S."/>
            <person name="Riley R."/>
            <person name="Andreopoulos W."/>
            <person name="Labutti K."/>
            <person name="Pangilinan J."/>
            <person name="Ruiz-Duenas F.J."/>
            <person name="Barrasa J.M."/>
            <person name="Sanchez-Garcia M."/>
            <person name="Camarero S."/>
            <person name="Miyauchi S."/>
            <person name="Serrano A."/>
            <person name="Linde D."/>
            <person name="Babiker R."/>
            <person name="Drula E."/>
            <person name="Ayuso-Fernandez I."/>
            <person name="Pacheco R."/>
            <person name="Padilla G."/>
            <person name="Ferreira P."/>
            <person name="Barriuso J."/>
            <person name="Kellner H."/>
            <person name="Castanera R."/>
            <person name="Alfaro M."/>
            <person name="Ramirez L."/>
            <person name="Pisabarro A.G."/>
            <person name="Kuo A."/>
            <person name="Tritt A."/>
            <person name="Lipzen A."/>
            <person name="He G."/>
            <person name="Yan M."/>
            <person name="Ng V."/>
            <person name="Cullen D."/>
            <person name="Martin F."/>
            <person name="Rosso M.-N."/>
            <person name="Henrissat B."/>
            <person name="Hibbett D."/>
            <person name="Martinez A.T."/>
            <person name="Grigoriev I.V."/>
        </authorList>
    </citation>
    <scope>NUCLEOTIDE SEQUENCE</scope>
    <source>
        <strain evidence="2">CIRM-BRFM 674</strain>
    </source>
</reference>
<organism evidence="2 3">
    <name type="scientific">Pholiota conissans</name>
    <dbReference type="NCBI Taxonomy" id="109636"/>
    <lineage>
        <taxon>Eukaryota</taxon>
        <taxon>Fungi</taxon>
        <taxon>Dikarya</taxon>
        <taxon>Basidiomycota</taxon>
        <taxon>Agaricomycotina</taxon>
        <taxon>Agaricomycetes</taxon>
        <taxon>Agaricomycetidae</taxon>
        <taxon>Agaricales</taxon>
        <taxon>Agaricineae</taxon>
        <taxon>Strophariaceae</taxon>
        <taxon>Pholiota</taxon>
    </lineage>
</organism>
<comment type="caution">
    <text evidence="2">The sequence shown here is derived from an EMBL/GenBank/DDBJ whole genome shotgun (WGS) entry which is preliminary data.</text>
</comment>
<dbReference type="GO" id="GO:0016491">
    <property type="term" value="F:oxidoreductase activity"/>
    <property type="evidence" value="ECO:0007669"/>
    <property type="project" value="InterPro"/>
</dbReference>
<protein>
    <recommendedName>
        <fullName evidence="4">Methyltransferase</fullName>
    </recommendedName>
</protein>
<dbReference type="OrthoDB" id="412788at2759"/>
<proteinExistence type="inferred from homology"/>
<comment type="similarity">
    <text evidence="1">Belongs to the asaB hydroxylase/desaturase family.</text>
</comment>
<sequence>MSSTTGPASTTAQFVYMVPPDEGVRPYQHINADPITGDRKRNFGREEKEVTIENLRGKEDTVSLDTTGFQYYKHASKHTAFLDDDEIRAEYYPESVELVKKLTGASRVVFFDHTIRRRKPGQIDDSPQTRQPVAQVHVDQTIKSSIARVHRHLPADEVPGLLEKRFQIINLWRPIEVPALDWPLALCDYRSVNPTQDTFPVALIYPTHEGETLGVRPKKDHRWKYLHGMTPDEVVLIKCFDSVQDGSVAVFTPHTGFQDPNAPADAPPRQSIELRALVFYD</sequence>